<feature type="compositionally biased region" description="Low complexity" evidence="1">
    <location>
        <begin position="677"/>
        <end position="690"/>
    </location>
</feature>
<dbReference type="InterPro" id="IPR041078">
    <property type="entry name" value="Plavaka"/>
</dbReference>
<evidence type="ECO:0000313" key="2">
    <source>
        <dbReference type="EMBL" id="EGO19367.1"/>
    </source>
</evidence>
<feature type="region of interest" description="Disordered" evidence="1">
    <location>
        <begin position="1"/>
        <end position="31"/>
    </location>
</feature>
<accession>F8PCG9</accession>
<dbReference type="OrthoDB" id="3199698at2759"/>
<dbReference type="GeneID" id="18810531"/>
<reference evidence="2" key="1">
    <citation type="submission" date="2011-04" db="EMBL/GenBank/DDBJ databases">
        <title>Evolution of plant cell wall degrading machinery underlies the functional diversity of forest fungi.</title>
        <authorList>
            <consortium name="US DOE Joint Genome Institute (JGI-PGF)"/>
            <person name="Eastwood D.C."/>
            <person name="Floudas D."/>
            <person name="Binder M."/>
            <person name="Majcherczyk A."/>
            <person name="Schneider P."/>
            <person name="Aerts A."/>
            <person name="Asiegbu F.O."/>
            <person name="Baker S.E."/>
            <person name="Barry K."/>
            <person name="Bendiksby M."/>
            <person name="Blumentritt M."/>
            <person name="Coutinho P.M."/>
            <person name="Cullen D."/>
            <person name="Cullen D."/>
            <person name="Gathman A."/>
            <person name="Goodell B."/>
            <person name="Henrissat B."/>
            <person name="Ihrmark K."/>
            <person name="Kauserud H."/>
            <person name="Kohler A."/>
            <person name="LaButti K."/>
            <person name="Lapidus A."/>
            <person name="Lavin J.L."/>
            <person name="Lee Y.-H."/>
            <person name="Lindquist E."/>
            <person name="Lilly W."/>
            <person name="Lucas S."/>
            <person name="Morin E."/>
            <person name="Murat C."/>
            <person name="Oguiza J.A."/>
            <person name="Park J."/>
            <person name="Pisabarro A.G."/>
            <person name="Riley R."/>
            <person name="Rosling A."/>
            <person name="Salamov A."/>
            <person name="Schmidt O."/>
            <person name="Schmutz J."/>
            <person name="Skrede I."/>
            <person name="Stenlid J."/>
            <person name="Wiebenga A."/>
            <person name="Xie X."/>
            <person name="Kues U."/>
            <person name="Hibbett D.S."/>
            <person name="Hoffmeister D."/>
            <person name="Hogberg N."/>
            <person name="Martin F."/>
            <person name="Grigoriev I.V."/>
            <person name="Watkinson S.C."/>
        </authorList>
    </citation>
    <scope>NUCLEOTIDE SEQUENCE</scope>
    <source>
        <strain evidence="2">S7.9</strain>
    </source>
</reference>
<gene>
    <name evidence="2" type="ORF">SERLADRAFT_374622</name>
</gene>
<name>F8PCG9_SERL9</name>
<sequence>MHSPHVQNQPETFNEQPKDEQEIQPDQLLDDQPQAQGEIEYHLFLDGRPCDENGNLLPPGAKPVLPEALSANDWSPYRDRIEFETAEVLYKKIQMSAGDIDALLDLWRASFIKCGLVDQNTRFANKDDLYWMVDSTSAGDVPWESFLLSYNGEIPKENAPGWMRQEFDVWFKNPRTIIQNMLSNQVFSGKTNFVPYQKFNDKGEQEYKDFMSGKWAWKQADKISTDPTTYSSSFVPVILGSDKTTVSVATGQNEYYPLYIAVGNVHNNVRRAHRNAVALLGFLAIPKTDKKYANDPKFRRFSTQLFHTSMSHILQGLKPGMLVPEIVRCADMHLRHVIYGIGPYIANYPEQALLACIIQGWCARCIVLPNNLNGEGGQHSHDHTEVLADFLDPHVLQDQYGIVSNIVPFTHDFPRADIHKILAPDLLHQVIKGTFKDHLVTWVENYLNLMYGKKRAEEISDDIDRQIAAAPLFSGLRRFPQGRGFKQWTGDDSKALMKVYLPAIEGHVPPDIICTSRAFLNFCYLVRHDTHSDSSTQQVQDTVKDFHWTRVIFQTLGVWPTGFSLPQQHSIQHYPLLIRMFGSPNGLCSSITESRHITARHSSRYEVLGQMLLVNQQLDKLAASRVDFTMRGMLTGSIFNYANNYHNNTIDEATRAVNTNAGSEPHIGGLDHIEDPNNNNNNNNDNYNYNNSRPVPGPITASHVKPSVWRFRHYSTKYHELSLQLNQPHLVELIWWFLYSQARINDCDAPSAFDIPLHQCPTFNSRVVATHSAIAYFYTPSDNNGVGGMRRETIRATPLWRKCAACYDCAFVERDPLITGIRGLDIVRIFAFLSFSHNNTTYPCALIQWFSHILDEPDELTGMWKVQPDTNDDGSTSLEIIHLDCIFHSAHLMPVLSEYGHCFIPSDIDFTNLLDRFSTFYINKYIDHHAFGLSQLDM</sequence>
<protein>
    <submittedName>
        <fullName evidence="2">Uncharacterized protein</fullName>
    </submittedName>
</protein>
<organism>
    <name type="scientific">Serpula lacrymans var. lacrymans (strain S7.9)</name>
    <name type="common">Dry rot fungus</name>
    <dbReference type="NCBI Taxonomy" id="578457"/>
    <lineage>
        <taxon>Eukaryota</taxon>
        <taxon>Fungi</taxon>
        <taxon>Dikarya</taxon>
        <taxon>Basidiomycota</taxon>
        <taxon>Agaricomycotina</taxon>
        <taxon>Agaricomycetes</taxon>
        <taxon>Agaricomycetidae</taxon>
        <taxon>Boletales</taxon>
        <taxon>Coniophorineae</taxon>
        <taxon>Serpulaceae</taxon>
        <taxon>Serpula</taxon>
    </lineage>
</organism>
<dbReference type="RefSeq" id="XP_007324088.1">
    <property type="nucleotide sequence ID" value="XM_007324026.1"/>
</dbReference>
<feature type="compositionally biased region" description="Polar residues" evidence="1">
    <location>
        <begin position="1"/>
        <end position="15"/>
    </location>
</feature>
<proteinExistence type="predicted"/>
<dbReference type="AlphaFoldDB" id="F8PCG9"/>
<dbReference type="Proteomes" id="UP000008064">
    <property type="component" value="Unassembled WGS sequence"/>
</dbReference>
<evidence type="ECO:0000256" key="1">
    <source>
        <dbReference type="SAM" id="MobiDB-lite"/>
    </source>
</evidence>
<dbReference type="Pfam" id="PF18759">
    <property type="entry name" value="Plavaka"/>
    <property type="match status" value="1"/>
</dbReference>
<dbReference type="HOGENOM" id="CLU_006344_1_0_1"/>
<dbReference type="KEGG" id="sla:SERLADRAFT_374622"/>
<dbReference type="EMBL" id="GL945444">
    <property type="protein sequence ID" value="EGO19367.1"/>
    <property type="molecule type" value="Genomic_DNA"/>
</dbReference>
<feature type="region of interest" description="Disordered" evidence="1">
    <location>
        <begin position="659"/>
        <end position="690"/>
    </location>
</feature>